<evidence type="ECO:0000313" key="6">
    <source>
        <dbReference type="Proteomes" id="UP000242637"/>
    </source>
</evidence>
<reference evidence="5 6" key="1">
    <citation type="submission" date="2017-06" db="EMBL/GenBank/DDBJ databases">
        <authorList>
            <consortium name="Pathogen Informatics"/>
        </authorList>
    </citation>
    <scope>NUCLEOTIDE SEQUENCE [LARGE SCALE GENOMIC DNA]</scope>
    <source>
        <strain evidence="5 6">NCTC13039</strain>
    </source>
</reference>
<feature type="compositionally biased region" description="Basic and acidic residues" evidence="4">
    <location>
        <begin position="186"/>
        <end position="205"/>
    </location>
</feature>
<evidence type="ECO:0000256" key="2">
    <source>
        <dbReference type="ARBA" id="ARBA00022448"/>
    </source>
</evidence>
<dbReference type="PANTHER" id="PTHR42953">
    <property type="entry name" value="HIGH-AFFINITY ZINC UPTAKE SYSTEM PROTEIN ZNUA-RELATED"/>
    <property type="match status" value="1"/>
</dbReference>
<sequence>MGLCSGVQRDAPKRLRTLTMIPNKNDYWTMTTKNPYLSARTVLSVAAASALAFTAACGGSQNAQTSNADNGATEVVASFYPLAHAVEKVGGKHVKVTNLTGNGQDPHHVELTPQQVGSVSNAGLVVYEKGMQPSADSAIESAGAKQVLDLSKLAALPSSGAEEDDHDGHDHDGHDHGKESPSATKTDAHDDHDGHDHEGHDHGPNDPHFWLDPVLYSQAVDQIAAKLSEIDPTNKQAYSDNATAYKKELSDLDNEYKQGLSKCTVKDIVTGHTSFAYLAKRYGLNQVGLAGVLNDGEPDPARLAEISNRIKANKVTTVYAEKGEKSASVDAVANETKTKRAELDNVAVSLSGGYIDRMKNNLGVLRTGQGCA</sequence>
<feature type="compositionally biased region" description="Basic and acidic residues" evidence="4">
    <location>
        <begin position="166"/>
        <end position="179"/>
    </location>
</feature>
<evidence type="ECO:0000313" key="5">
    <source>
        <dbReference type="EMBL" id="SNV17579.1"/>
    </source>
</evidence>
<dbReference type="SUPFAM" id="SSF53807">
    <property type="entry name" value="Helical backbone' metal receptor"/>
    <property type="match status" value="1"/>
</dbReference>
<evidence type="ECO:0000256" key="1">
    <source>
        <dbReference type="ARBA" id="ARBA00011028"/>
    </source>
</evidence>
<keyword evidence="2" id="KW-0813">Transport</keyword>
<dbReference type="Proteomes" id="UP000242637">
    <property type="component" value="Chromosome 1"/>
</dbReference>
<dbReference type="InterPro" id="IPR006127">
    <property type="entry name" value="ZnuA-like"/>
</dbReference>
<dbReference type="STRING" id="1121387.GCA_000429885_01472"/>
<evidence type="ECO:0000256" key="4">
    <source>
        <dbReference type="SAM" id="MobiDB-lite"/>
    </source>
</evidence>
<protein>
    <submittedName>
        <fullName evidence="5">Saliva-binding protein</fullName>
    </submittedName>
</protein>
<keyword evidence="3" id="KW-0732">Signal</keyword>
<evidence type="ECO:0000256" key="3">
    <source>
        <dbReference type="ARBA" id="ARBA00022729"/>
    </source>
</evidence>
<dbReference type="InterPro" id="IPR050492">
    <property type="entry name" value="Bact_metal-bind_prot9"/>
</dbReference>
<dbReference type="Pfam" id="PF01297">
    <property type="entry name" value="ZnuA"/>
    <property type="match status" value="1"/>
</dbReference>
<dbReference type="Gene3D" id="3.40.50.1980">
    <property type="entry name" value="Nitrogenase molybdenum iron protein domain"/>
    <property type="match status" value="2"/>
</dbReference>
<name>A0A239V6N4_9MICO</name>
<dbReference type="KEGG" id="dco:SAMEA4475696_0242"/>
<accession>A0A239V6N4</accession>
<proteinExistence type="inferred from homology"/>
<dbReference type="AlphaFoldDB" id="A0A239V6N4"/>
<organism evidence="5 6">
    <name type="scientific">Dermatophilus congolensis</name>
    <dbReference type="NCBI Taxonomy" id="1863"/>
    <lineage>
        <taxon>Bacteria</taxon>
        <taxon>Bacillati</taxon>
        <taxon>Actinomycetota</taxon>
        <taxon>Actinomycetes</taxon>
        <taxon>Micrococcales</taxon>
        <taxon>Dermatophilaceae</taxon>
        <taxon>Dermatophilus</taxon>
    </lineage>
</organism>
<dbReference type="EMBL" id="LT906453">
    <property type="protein sequence ID" value="SNV17579.1"/>
    <property type="molecule type" value="Genomic_DNA"/>
</dbReference>
<keyword evidence="6" id="KW-1185">Reference proteome</keyword>
<dbReference type="PANTHER" id="PTHR42953:SF3">
    <property type="entry name" value="HIGH-AFFINITY ZINC UPTAKE SYSTEM PROTEIN ZNUA"/>
    <property type="match status" value="1"/>
</dbReference>
<feature type="region of interest" description="Disordered" evidence="4">
    <location>
        <begin position="157"/>
        <end position="210"/>
    </location>
</feature>
<gene>
    <name evidence="5" type="primary">ssaB</name>
    <name evidence="5" type="ORF">SAMEA4475696_00242</name>
</gene>
<dbReference type="GO" id="GO:0030001">
    <property type="term" value="P:metal ion transport"/>
    <property type="evidence" value="ECO:0007669"/>
    <property type="project" value="InterPro"/>
</dbReference>
<comment type="similarity">
    <text evidence="1">Belongs to the bacterial solute-binding protein 9 family.</text>
</comment>
<dbReference type="GO" id="GO:0046872">
    <property type="term" value="F:metal ion binding"/>
    <property type="evidence" value="ECO:0007669"/>
    <property type="project" value="InterPro"/>
</dbReference>